<comment type="function">
    <text evidence="4">Responsible for synthesis of pseudouridine from uracil-13 in transfer RNAs.</text>
</comment>
<evidence type="ECO:0000313" key="7">
    <source>
        <dbReference type="Proteomes" id="UP001597059"/>
    </source>
</evidence>
<feature type="domain" description="TRUD" evidence="5">
    <location>
        <begin position="158"/>
        <end position="312"/>
    </location>
</feature>
<dbReference type="SUPFAM" id="SSF55120">
    <property type="entry name" value="Pseudouridine synthase"/>
    <property type="match status" value="1"/>
</dbReference>
<name>A0ABW4B1Q1_9GAMM</name>
<dbReference type="InterPro" id="IPR020119">
    <property type="entry name" value="PsdUridine_synth_TruD_CS"/>
</dbReference>
<dbReference type="InterPro" id="IPR011760">
    <property type="entry name" value="PsdUridine_synth_TruD_insert"/>
</dbReference>
<dbReference type="PROSITE" id="PS01268">
    <property type="entry name" value="UPF0024"/>
    <property type="match status" value="1"/>
</dbReference>
<proteinExistence type="inferred from homology"/>
<accession>A0ABW4B1Q1</accession>
<dbReference type="InterPro" id="IPR043165">
    <property type="entry name" value="TruD_insert_sf"/>
</dbReference>
<dbReference type="GO" id="GO:0160150">
    <property type="term" value="F:tRNA pseudouridine(13) synthase activity"/>
    <property type="evidence" value="ECO:0007669"/>
    <property type="project" value="UniProtKB-EC"/>
</dbReference>
<dbReference type="Gene3D" id="3.30.2340.10">
    <property type="entry name" value="TruD, insertion domain"/>
    <property type="match status" value="1"/>
</dbReference>
<keyword evidence="7" id="KW-1185">Reference proteome</keyword>
<gene>
    <name evidence="4 6" type="primary">truD</name>
    <name evidence="6" type="ORF">ACFQ45_12205</name>
</gene>
<dbReference type="Gene3D" id="3.30.2350.20">
    <property type="entry name" value="TruD, catalytic domain"/>
    <property type="match status" value="1"/>
</dbReference>
<evidence type="ECO:0000259" key="5">
    <source>
        <dbReference type="PROSITE" id="PS50984"/>
    </source>
</evidence>
<protein>
    <recommendedName>
        <fullName evidence="4">tRNA pseudouridine synthase D</fullName>
        <ecNumber evidence="4">5.4.99.27</ecNumber>
    </recommendedName>
    <alternativeName>
        <fullName evidence="4">tRNA pseudouridine(13) synthase</fullName>
    </alternativeName>
    <alternativeName>
        <fullName evidence="4">tRNA pseudouridylate synthase D</fullName>
    </alternativeName>
    <alternativeName>
        <fullName evidence="4">tRNA-uridine isomerase D</fullName>
    </alternativeName>
</protein>
<organism evidence="6 7">
    <name type="scientific">Rhodanobacter aciditrophus</name>
    <dbReference type="NCBI Taxonomy" id="1623218"/>
    <lineage>
        <taxon>Bacteria</taxon>
        <taxon>Pseudomonadati</taxon>
        <taxon>Pseudomonadota</taxon>
        <taxon>Gammaproteobacteria</taxon>
        <taxon>Lysobacterales</taxon>
        <taxon>Rhodanobacteraceae</taxon>
        <taxon>Rhodanobacter</taxon>
    </lineage>
</organism>
<comment type="caution">
    <text evidence="6">The sequence shown here is derived from an EMBL/GenBank/DDBJ whole genome shotgun (WGS) entry which is preliminary data.</text>
</comment>
<reference evidence="7" key="1">
    <citation type="journal article" date="2019" name="Int. J. Syst. Evol. Microbiol.">
        <title>The Global Catalogue of Microorganisms (GCM) 10K type strain sequencing project: providing services to taxonomists for standard genome sequencing and annotation.</title>
        <authorList>
            <consortium name="The Broad Institute Genomics Platform"/>
            <consortium name="The Broad Institute Genome Sequencing Center for Infectious Disease"/>
            <person name="Wu L."/>
            <person name="Ma J."/>
        </authorList>
    </citation>
    <scope>NUCLEOTIDE SEQUENCE [LARGE SCALE GENOMIC DNA]</scope>
    <source>
        <strain evidence="7">JCM 30774</strain>
    </source>
</reference>
<dbReference type="PANTHER" id="PTHR47811">
    <property type="entry name" value="TRNA PSEUDOURIDINE SYNTHASE D"/>
    <property type="match status" value="1"/>
</dbReference>
<evidence type="ECO:0000313" key="6">
    <source>
        <dbReference type="EMBL" id="MFD1384137.1"/>
    </source>
</evidence>
<evidence type="ECO:0000256" key="4">
    <source>
        <dbReference type="HAMAP-Rule" id="MF_01082"/>
    </source>
</evidence>
<dbReference type="RefSeq" id="WP_377368078.1">
    <property type="nucleotide sequence ID" value="NZ_JBHTMN010000014.1"/>
</dbReference>
<dbReference type="Pfam" id="PF01142">
    <property type="entry name" value="TruD"/>
    <property type="match status" value="2"/>
</dbReference>
<evidence type="ECO:0000256" key="1">
    <source>
        <dbReference type="ARBA" id="ARBA00007953"/>
    </source>
</evidence>
<evidence type="ECO:0000256" key="2">
    <source>
        <dbReference type="ARBA" id="ARBA00022694"/>
    </source>
</evidence>
<dbReference type="EMBL" id="JBHTMN010000014">
    <property type="protein sequence ID" value="MFD1384137.1"/>
    <property type="molecule type" value="Genomic_DNA"/>
</dbReference>
<keyword evidence="2 4" id="KW-0819">tRNA processing</keyword>
<comment type="catalytic activity">
    <reaction evidence="4">
        <text>uridine(13) in tRNA = pseudouridine(13) in tRNA</text>
        <dbReference type="Rhea" id="RHEA:42540"/>
        <dbReference type="Rhea" id="RHEA-COMP:10105"/>
        <dbReference type="Rhea" id="RHEA-COMP:10106"/>
        <dbReference type="ChEBI" id="CHEBI:65314"/>
        <dbReference type="ChEBI" id="CHEBI:65315"/>
        <dbReference type="EC" id="5.4.99.27"/>
    </reaction>
</comment>
<evidence type="ECO:0000256" key="3">
    <source>
        <dbReference type="ARBA" id="ARBA00023235"/>
    </source>
</evidence>
<dbReference type="PROSITE" id="PS50984">
    <property type="entry name" value="TRUD"/>
    <property type="match status" value="1"/>
</dbReference>
<dbReference type="InterPro" id="IPR020103">
    <property type="entry name" value="PsdUridine_synth_cat_dom_sf"/>
</dbReference>
<dbReference type="Proteomes" id="UP001597059">
    <property type="component" value="Unassembled WGS sequence"/>
</dbReference>
<dbReference type="PANTHER" id="PTHR47811:SF1">
    <property type="entry name" value="TRNA PSEUDOURIDINE SYNTHASE D"/>
    <property type="match status" value="1"/>
</dbReference>
<comment type="similarity">
    <text evidence="1 4">Belongs to the pseudouridine synthase TruD family.</text>
</comment>
<feature type="active site" description="Nucleophile" evidence="4">
    <location>
        <position position="78"/>
    </location>
</feature>
<dbReference type="InterPro" id="IPR050170">
    <property type="entry name" value="TruD_pseudoU_synthase"/>
</dbReference>
<sequence length="364" mass="41264">MNTDWHYAWGRPTGTADLKTVESDFLVEEILGFEPDQKGEFVYLWIEKKGVNTDFLAKRLAKAANVSARQVSYAGAKDRHALTRQWFCIHSPKQDVDVADIEKVFLAPEMVRVLEQKRHSKKLRTGGHLGNRFVLRLRNLDSDVDEMQQRLALIERFGVPNYYGEQRFGIQGNNLVNGRKMVLPGRKGTHKLGKTESFWLSAIRSWFFNEALSAFVADGSWDTLQVGDIAQPQDGSQSFRVKALSLDLIHRHKFGQVSPVLPLISDGWPMGTTPARAESMAALYAEETALLNGLITYDFARDSRPTRLAPENMAWELLKGDKGPDQLVLQFELPRGAFATSVLRELFVINDRSQERHHENPISE</sequence>
<keyword evidence="3 4" id="KW-0413">Isomerase</keyword>
<dbReference type="HAMAP" id="MF_01082">
    <property type="entry name" value="TruD"/>
    <property type="match status" value="1"/>
</dbReference>
<dbReference type="EC" id="5.4.99.27" evidence="4"/>
<dbReference type="InterPro" id="IPR001656">
    <property type="entry name" value="PsdUridine_synth_TruD"/>
</dbReference>
<dbReference type="InterPro" id="IPR042214">
    <property type="entry name" value="TruD_catalytic"/>
</dbReference>